<keyword evidence="2" id="KW-1185">Reference proteome</keyword>
<evidence type="ECO:0000313" key="2">
    <source>
        <dbReference type="Proteomes" id="UP001162483"/>
    </source>
</evidence>
<name>A0ABN9CER9_9NEOB</name>
<protein>
    <submittedName>
        <fullName evidence="1">Uncharacterized protein</fullName>
    </submittedName>
</protein>
<dbReference type="Gene3D" id="3.30.420.10">
    <property type="entry name" value="Ribonuclease H-like superfamily/Ribonuclease H"/>
    <property type="match status" value="1"/>
</dbReference>
<proteinExistence type="predicted"/>
<sequence length="79" mass="8862">MDGFKTVWCHKGEAYKEKCMVPTVEHGGGSVLLWGCMSAASVGEVHFIDGIKNSQTYCSISKEKFSNMTMIYLRPLLHF</sequence>
<reference evidence="1" key="1">
    <citation type="submission" date="2023-05" db="EMBL/GenBank/DDBJ databases">
        <authorList>
            <person name="Stuckert A."/>
        </authorList>
    </citation>
    <scope>NUCLEOTIDE SEQUENCE</scope>
</reference>
<organism evidence="1 2">
    <name type="scientific">Staurois parvus</name>
    <dbReference type="NCBI Taxonomy" id="386267"/>
    <lineage>
        <taxon>Eukaryota</taxon>
        <taxon>Metazoa</taxon>
        <taxon>Chordata</taxon>
        <taxon>Craniata</taxon>
        <taxon>Vertebrata</taxon>
        <taxon>Euteleostomi</taxon>
        <taxon>Amphibia</taxon>
        <taxon>Batrachia</taxon>
        <taxon>Anura</taxon>
        <taxon>Neobatrachia</taxon>
        <taxon>Ranoidea</taxon>
        <taxon>Ranidae</taxon>
        <taxon>Staurois</taxon>
    </lineage>
</organism>
<gene>
    <name evidence="1" type="ORF">SPARVUS_LOCUS4896863</name>
</gene>
<comment type="caution">
    <text evidence="1">The sequence shown here is derived from an EMBL/GenBank/DDBJ whole genome shotgun (WGS) entry which is preliminary data.</text>
</comment>
<dbReference type="Proteomes" id="UP001162483">
    <property type="component" value="Unassembled WGS sequence"/>
</dbReference>
<dbReference type="EMBL" id="CATNWA010009707">
    <property type="protein sequence ID" value="CAI9558493.1"/>
    <property type="molecule type" value="Genomic_DNA"/>
</dbReference>
<evidence type="ECO:0000313" key="1">
    <source>
        <dbReference type="EMBL" id="CAI9558493.1"/>
    </source>
</evidence>
<dbReference type="InterPro" id="IPR036397">
    <property type="entry name" value="RNaseH_sf"/>
</dbReference>
<accession>A0ABN9CER9</accession>